<dbReference type="RefSeq" id="WP_310222121.1">
    <property type="nucleotide sequence ID" value="NZ_JAVDWV010000003.1"/>
</dbReference>
<evidence type="ECO:0000313" key="3">
    <source>
        <dbReference type="Proteomes" id="UP001267638"/>
    </source>
</evidence>
<keyword evidence="3" id="KW-1185">Reference proteome</keyword>
<protein>
    <submittedName>
        <fullName evidence="2">Enoyl-CoA hydratase/carnithine racemase</fullName>
    </submittedName>
</protein>
<dbReference type="EMBL" id="JAVDWV010000003">
    <property type="protein sequence ID" value="MDR7154021.1"/>
    <property type="molecule type" value="Genomic_DNA"/>
</dbReference>
<organism evidence="2 3">
    <name type="scientific">Sphingobium xenophagum</name>
    <dbReference type="NCBI Taxonomy" id="121428"/>
    <lineage>
        <taxon>Bacteria</taxon>
        <taxon>Pseudomonadati</taxon>
        <taxon>Pseudomonadota</taxon>
        <taxon>Alphaproteobacteria</taxon>
        <taxon>Sphingomonadales</taxon>
        <taxon>Sphingomonadaceae</taxon>
        <taxon>Sphingobium</taxon>
    </lineage>
</organism>
<evidence type="ECO:0000256" key="1">
    <source>
        <dbReference type="SAM" id="Phobius"/>
    </source>
</evidence>
<dbReference type="InterPro" id="IPR029045">
    <property type="entry name" value="ClpP/crotonase-like_dom_sf"/>
</dbReference>
<reference evidence="2 3" key="1">
    <citation type="submission" date="2023-07" db="EMBL/GenBank/DDBJ databases">
        <title>Sorghum-associated microbial communities from plants grown in Nebraska, USA.</title>
        <authorList>
            <person name="Schachtman D."/>
        </authorList>
    </citation>
    <scope>NUCLEOTIDE SEQUENCE [LARGE SCALE GENOMIC DNA]</scope>
    <source>
        <strain evidence="2 3">4256</strain>
    </source>
</reference>
<feature type="transmembrane region" description="Helical" evidence="1">
    <location>
        <begin position="110"/>
        <end position="128"/>
    </location>
</feature>
<evidence type="ECO:0000313" key="2">
    <source>
        <dbReference type="EMBL" id="MDR7154021.1"/>
    </source>
</evidence>
<keyword evidence="1" id="KW-1133">Transmembrane helix</keyword>
<dbReference type="SUPFAM" id="SSF52096">
    <property type="entry name" value="ClpP/crotonase"/>
    <property type="match status" value="1"/>
</dbReference>
<proteinExistence type="predicted"/>
<dbReference type="CDD" id="cd06558">
    <property type="entry name" value="crotonase-like"/>
    <property type="match status" value="1"/>
</dbReference>
<name>A0ABU1WYN5_SPHXE</name>
<dbReference type="Pfam" id="PF00378">
    <property type="entry name" value="ECH_1"/>
    <property type="match status" value="1"/>
</dbReference>
<keyword evidence="1" id="KW-0472">Membrane</keyword>
<sequence length="269" mass="28944">MMTAHVLRRKTFGAFTMDVMDDGVALILFDRPPVNAVSIDVYEAIGTITDHVAASEDIRAMVLAAPPGARAWCGGADLDDFDGIDVAGRKARYAFINAQLPRFYRLDRPVIAAISGAAIGIGMILAALCDMRIAAEDAAFACPEIDYGLVAGGAGLFAHVNMPEAKIREMLFSGARFTARELEPTGFFNYVLPTAEVLPRAMALARTIAGKSLPAIRARKIASARMEGMSWTEAYLDAQAFTAQLTVGSDGAEGVRAFLDHRTPHYDDR</sequence>
<gene>
    <name evidence="2" type="ORF">J2W40_000824</name>
</gene>
<dbReference type="PANTHER" id="PTHR11941">
    <property type="entry name" value="ENOYL-COA HYDRATASE-RELATED"/>
    <property type="match status" value="1"/>
</dbReference>
<dbReference type="PANTHER" id="PTHR11941:SF54">
    <property type="entry name" value="ENOYL-COA HYDRATASE, MITOCHONDRIAL"/>
    <property type="match status" value="1"/>
</dbReference>
<comment type="caution">
    <text evidence="2">The sequence shown here is derived from an EMBL/GenBank/DDBJ whole genome shotgun (WGS) entry which is preliminary data.</text>
</comment>
<dbReference type="InterPro" id="IPR001753">
    <property type="entry name" value="Enoyl-CoA_hydra/iso"/>
</dbReference>
<dbReference type="Gene3D" id="3.90.226.10">
    <property type="entry name" value="2-enoyl-CoA Hydratase, Chain A, domain 1"/>
    <property type="match status" value="1"/>
</dbReference>
<accession>A0ABU1WYN5</accession>
<dbReference type="Proteomes" id="UP001267638">
    <property type="component" value="Unassembled WGS sequence"/>
</dbReference>
<keyword evidence="1" id="KW-0812">Transmembrane</keyword>